<dbReference type="SUPFAM" id="SSF48726">
    <property type="entry name" value="Immunoglobulin"/>
    <property type="match status" value="3"/>
</dbReference>
<proteinExistence type="predicted"/>
<dbReference type="InterPro" id="IPR013783">
    <property type="entry name" value="Ig-like_fold"/>
</dbReference>
<organism evidence="3 4">
    <name type="scientific">Sparus aurata</name>
    <name type="common">Gilthead sea bream</name>
    <dbReference type="NCBI Taxonomy" id="8175"/>
    <lineage>
        <taxon>Eukaryota</taxon>
        <taxon>Metazoa</taxon>
        <taxon>Chordata</taxon>
        <taxon>Craniata</taxon>
        <taxon>Vertebrata</taxon>
        <taxon>Euteleostomi</taxon>
        <taxon>Actinopterygii</taxon>
        <taxon>Neopterygii</taxon>
        <taxon>Teleostei</taxon>
        <taxon>Neoteleostei</taxon>
        <taxon>Acanthomorphata</taxon>
        <taxon>Eupercaria</taxon>
        <taxon>Spariformes</taxon>
        <taxon>Sparidae</taxon>
        <taxon>Sparus</taxon>
    </lineage>
</organism>
<dbReference type="GeneTree" id="ENSGT01150000286924"/>
<reference evidence="3" key="3">
    <citation type="submission" date="2025-09" db="UniProtKB">
        <authorList>
            <consortium name="Ensembl"/>
        </authorList>
    </citation>
    <scope>IDENTIFICATION</scope>
</reference>
<feature type="signal peptide" evidence="1">
    <location>
        <begin position="1"/>
        <end position="19"/>
    </location>
</feature>
<dbReference type="InterPro" id="IPR007110">
    <property type="entry name" value="Ig-like_dom"/>
</dbReference>
<dbReference type="PROSITE" id="PS50835">
    <property type="entry name" value="IG_LIKE"/>
    <property type="match status" value="3"/>
</dbReference>
<dbReference type="AlphaFoldDB" id="A0A671Y2D4"/>
<accession>A0A671Y2D4</accession>
<dbReference type="Proteomes" id="UP000472265">
    <property type="component" value="Chromosome 17"/>
</dbReference>
<evidence type="ECO:0000313" key="4">
    <source>
        <dbReference type="Proteomes" id="UP000472265"/>
    </source>
</evidence>
<dbReference type="Gene3D" id="2.60.40.10">
    <property type="entry name" value="Immunoglobulins"/>
    <property type="match status" value="4"/>
</dbReference>
<reference evidence="3" key="2">
    <citation type="submission" date="2025-08" db="UniProtKB">
        <authorList>
            <consortium name="Ensembl"/>
        </authorList>
    </citation>
    <scope>IDENTIFICATION</scope>
</reference>
<keyword evidence="1" id="KW-0732">Signal</keyword>
<sequence>MTGAVKALLVCCLLQGSSCQQWASFMPERVEGLSGSCVIIPCSFTLPSDFDQYLDDTCKAIWRQGRKLTPVFDSSLTGDSASVNIRQGNLTGDLLKKDCTTIFNNMPSNHEDTYRFRLECDNDLKYNFQHTHVTISTKDSLPKPTITPPSLEVEEGTPVRLNCSALSACPVLPAVLTWTPSAGDIEESMDAKSVTSVMNFTASYLHNEEKFLCTVLYNRQAGNEDIQYKKSLTLHVFYPPNNTSVSYSSPVKEGSLVTLTCNTNGYPAVDSYTWYRVNGDQVTAVGYKYRLSITVTEVNSQFYCEAANKYGAQNSSVTQIDVHFSPKETAVVVDPDGPILEGSSVSLFCKSRANPPVTNYTWYKDDEEDEEPGSTLVINAVDPSHSGGYHCAAKNAEGEDVSAAVQLDIQCKLISHSEYIDLH</sequence>
<dbReference type="CDD" id="cd00096">
    <property type="entry name" value="Ig"/>
    <property type="match status" value="1"/>
</dbReference>
<evidence type="ECO:0000256" key="1">
    <source>
        <dbReference type="SAM" id="SignalP"/>
    </source>
</evidence>
<dbReference type="Pfam" id="PF13927">
    <property type="entry name" value="Ig_3"/>
    <property type="match status" value="2"/>
</dbReference>
<dbReference type="OMA" id="ASHLHNE"/>
<dbReference type="InterPro" id="IPR003599">
    <property type="entry name" value="Ig_sub"/>
</dbReference>
<protein>
    <recommendedName>
        <fullName evidence="2">Ig-like domain-containing protein</fullName>
    </recommendedName>
</protein>
<dbReference type="Ensembl" id="ENSSAUT00010060588.1">
    <property type="protein sequence ID" value="ENSSAUP00010057710.1"/>
    <property type="gene ID" value="ENSSAUG00010023596.1"/>
</dbReference>
<name>A0A671Y2D4_SPAAU</name>
<dbReference type="InterPro" id="IPR036179">
    <property type="entry name" value="Ig-like_dom_sf"/>
</dbReference>
<reference evidence="3" key="1">
    <citation type="submission" date="2021-04" db="EMBL/GenBank/DDBJ databases">
        <authorList>
            <consortium name="Wellcome Sanger Institute Data Sharing"/>
        </authorList>
    </citation>
    <scope>NUCLEOTIDE SEQUENCE [LARGE SCALE GENOMIC DNA]</scope>
</reference>
<dbReference type="PANTHER" id="PTHR46484">
    <property type="entry name" value="SI:CH211-171H4.5-RELATED"/>
    <property type="match status" value="1"/>
</dbReference>
<feature type="domain" description="Ig-like" evidence="2">
    <location>
        <begin position="326"/>
        <end position="402"/>
    </location>
</feature>
<keyword evidence="4" id="KW-1185">Reference proteome</keyword>
<dbReference type="PANTHER" id="PTHR46484:SF8">
    <property type="entry name" value="B-CELL RECEPTOR CD22-LIKE-RELATED"/>
    <property type="match status" value="1"/>
</dbReference>
<dbReference type="InterPro" id="IPR003598">
    <property type="entry name" value="Ig_sub2"/>
</dbReference>
<evidence type="ECO:0000313" key="3">
    <source>
        <dbReference type="Ensembl" id="ENSSAUP00010057710.1"/>
    </source>
</evidence>
<dbReference type="InParanoid" id="A0A671Y2D4"/>
<feature type="domain" description="Ig-like" evidence="2">
    <location>
        <begin position="142"/>
        <end position="233"/>
    </location>
</feature>
<evidence type="ECO:0000259" key="2">
    <source>
        <dbReference type="PROSITE" id="PS50835"/>
    </source>
</evidence>
<dbReference type="SMART" id="SM00408">
    <property type="entry name" value="IGc2"/>
    <property type="match status" value="2"/>
</dbReference>
<feature type="chain" id="PRO_5025371031" description="Ig-like domain-containing protein" evidence="1">
    <location>
        <begin position="20"/>
        <end position="423"/>
    </location>
</feature>
<feature type="domain" description="Ig-like" evidence="2">
    <location>
        <begin position="240"/>
        <end position="318"/>
    </location>
</feature>
<dbReference type="SMART" id="SM00409">
    <property type="entry name" value="IG"/>
    <property type="match status" value="4"/>
</dbReference>